<dbReference type="GO" id="GO:0047512">
    <property type="term" value="F:(S,S)-butanediol dehydrogenase activity"/>
    <property type="evidence" value="ECO:0007669"/>
    <property type="project" value="UniProtKB-EC"/>
</dbReference>
<sequence length="254" mass="26400">MAGFEGRVAIITGAGSGMGEATARRLSRDGLAVVLAGRGREKLERVAGALPPERTLVVEADVSEEEACTRLVERALERFGRLDVLVNNAGTVVTGPLAEASTADWRKVMGTDLDGVFFLSRAAIPHLVATGGNIVNVSSVSGLGGDWDMSIYNAAKGGVTNLTRALALELGPKGVRVNAVNPSLTVTDMTKDMMGDEKLLAKFAERIPLGRPAQPEEVADVIAFLAGPDARFVNGVNLPVDGGLSASNGQPPQA</sequence>
<keyword evidence="3" id="KW-0560">Oxidoreductase</keyword>
<dbReference type="PROSITE" id="PS00061">
    <property type="entry name" value="ADH_SHORT"/>
    <property type="match status" value="1"/>
</dbReference>
<dbReference type="EMBL" id="JACIJD010000003">
    <property type="protein sequence ID" value="MBB5692852.1"/>
    <property type="molecule type" value="Genomic_DNA"/>
</dbReference>
<dbReference type="FunFam" id="3.40.50.720:FF:000084">
    <property type="entry name" value="Short-chain dehydrogenase reductase"/>
    <property type="match status" value="1"/>
</dbReference>
<proteinExistence type="inferred from homology"/>
<dbReference type="GO" id="GO:0052588">
    <property type="term" value="F:diacetyl reductase ((S)-acetoin forming) (NAD+) activity"/>
    <property type="evidence" value="ECO:0007669"/>
    <property type="project" value="UniProtKB-EC"/>
</dbReference>
<comment type="similarity">
    <text evidence="1">Belongs to the short-chain dehydrogenases/reductases (SDR) family.</text>
</comment>
<dbReference type="AlphaFoldDB" id="A0A840YEC4"/>
<evidence type="ECO:0000313" key="4">
    <source>
        <dbReference type="Proteomes" id="UP000580654"/>
    </source>
</evidence>
<dbReference type="Proteomes" id="UP000580654">
    <property type="component" value="Unassembled WGS sequence"/>
</dbReference>
<dbReference type="EC" id="1.1.1.-" evidence="3"/>
<reference evidence="3 4" key="1">
    <citation type="submission" date="2020-08" db="EMBL/GenBank/DDBJ databases">
        <title>Genomic Encyclopedia of Type Strains, Phase IV (KMG-IV): sequencing the most valuable type-strain genomes for metagenomic binning, comparative biology and taxonomic classification.</title>
        <authorList>
            <person name="Goeker M."/>
        </authorList>
    </citation>
    <scope>NUCLEOTIDE SEQUENCE [LARGE SCALE GENOMIC DNA]</scope>
    <source>
        <strain evidence="3 4">DSM 25622</strain>
    </source>
</reference>
<dbReference type="InterPro" id="IPR020904">
    <property type="entry name" value="Sc_DH/Rdtase_CS"/>
</dbReference>
<name>A0A840YEC4_9PROT</name>
<evidence type="ECO:0000256" key="1">
    <source>
        <dbReference type="ARBA" id="ARBA00006484"/>
    </source>
</evidence>
<accession>A0A840YEC4</accession>
<feature type="domain" description="Ketoreductase" evidence="2">
    <location>
        <begin position="7"/>
        <end position="189"/>
    </location>
</feature>
<dbReference type="PANTHER" id="PTHR43975:SF2">
    <property type="entry name" value="EG:BACR7A4.14 PROTEIN-RELATED"/>
    <property type="match status" value="1"/>
</dbReference>
<organism evidence="3 4">
    <name type="scientific">Muricoccus pecuniae</name>
    <dbReference type="NCBI Taxonomy" id="693023"/>
    <lineage>
        <taxon>Bacteria</taxon>
        <taxon>Pseudomonadati</taxon>
        <taxon>Pseudomonadota</taxon>
        <taxon>Alphaproteobacteria</taxon>
        <taxon>Acetobacterales</taxon>
        <taxon>Roseomonadaceae</taxon>
        <taxon>Muricoccus</taxon>
    </lineage>
</organism>
<keyword evidence="4" id="KW-1185">Reference proteome</keyword>
<dbReference type="NCBIfam" id="NF005559">
    <property type="entry name" value="PRK07231.1"/>
    <property type="match status" value="1"/>
</dbReference>
<evidence type="ECO:0000259" key="2">
    <source>
        <dbReference type="SMART" id="SM00822"/>
    </source>
</evidence>
<dbReference type="CDD" id="cd05233">
    <property type="entry name" value="SDR_c"/>
    <property type="match status" value="1"/>
</dbReference>
<comment type="caution">
    <text evidence="3">The sequence shown here is derived from an EMBL/GenBank/DDBJ whole genome shotgun (WGS) entry which is preliminary data.</text>
</comment>
<dbReference type="PRINTS" id="PR00081">
    <property type="entry name" value="GDHRDH"/>
</dbReference>
<protein>
    <submittedName>
        <fullName evidence="3">Meso-butanediol dehydrogenase/(S,S)-butanediol dehydrogenase/diacetyl reductase</fullName>
        <ecNumber evidence="3">1.1.1.-</ecNumber>
        <ecNumber evidence="3">1.1.1.304</ecNumber>
        <ecNumber evidence="3">1.1.1.76</ecNumber>
    </submittedName>
</protein>
<dbReference type="PANTHER" id="PTHR43975">
    <property type="entry name" value="ZGC:101858"/>
    <property type="match status" value="1"/>
</dbReference>
<dbReference type="RefSeq" id="WP_184514271.1">
    <property type="nucleotide sequence ID" value="NZ_JACIJD010000003.1"/>
</dbReference>
<dbReference type="InterPro" id="IPR002347">
    <property type="entry name" value="SDR_fam"/>
</dbReference>
<gene>
    <name evidence="3" type="ORF">FHS87_000871</name>
</gene>
<dbReference type="SMART" id="SM00822">
    <property type="entry name" value="PKS_KR"/>
    <property type="match status" value="1"/>
</dbReference>
<dbReference type="SUPFAM" id="SSF51735">
    <property type="entry name" value="NAD(P)-binding Rossmann-fold domains"/>
    <property type="match status" value="1"/>
</dbReference>
<evidence type="ECO:0000313" key="3">
    <source>
        <dbReference type="EMBL" id="MBB5692852.1"/>
    </source>
</evidence>
<dbReference type="EC" id="1.1.1.304" evidence="3"/>
<dbReference type="Pfam" id="PF13561">
    <property type="entry name" value="adh_short_C2"/>
    <property type="match status" value="1"/>
</dbReference>
<dbReference type="PRINTS" id="PR00080">
    <property type="entry name" value="SDRFAMILY"/>
</dbReference>
<dbReference type="EC" id="1.1.1.76" evidence="3"/>
<dbReference type="InterPro" id="IPR036291">
    <property type="entry name" value="NAD(P)-bd_dom_sf"/>
</dbReference>
<dbReference type="Gene3D" id="3.40.50.720">
    <property type="entry name" value="NAD(P)-binding Rossmann-like Domain"/>
    <property type="match status" value="1"/>
</dbReference>
<dbReference type="InterPro" id="IPR057326">
    <property type="entry name" value="KR_dom"/>
</dbReference>